<dbReference type="PANTHER" id="PTHR31339:SF9">
    <property type="entry name" value="PLASMIN AND FIBRONECTIN-BINDING PROTEIN A"/>
    <property type="match status" value="1"/>
</dbReference>
<organism evidence="5 6">
    <name type="scientific">Salipaludibacillus neizhouensis</name>
    <dbReference type="NCBI Taxonomy" id="885475"/>
    <lineage>
        <taxon>Bacteria</taxon>
        <taxon>Bacillati</taxon>
        <taxon>Bacillota</taxon>
        <taxon>Bacilli</taxon>
        <taxon>Bacillales</taxon>
        <taxon>Bacillaceae</taxon>
    </lineage>
</organism>
<evidence type="ECO:0000313" key="6">
    <source>
        <dbReference type="Proteomes" id="UP000281498"/>
    </source>
</evidence>
<dbReference type="Gene3D" id="2.160.20.10">
    <property type="entry name" value="Single-stranded right-handed beta-helix, Pectin lyase-like"/>
    <property type="match status" value="1"/>
</dbReference>
<name>A0A3A9KEV2_9BACI</name>
<dbReference type="Proteomes" id="UP000281498">
    <property type="component" value="Unassembled WGS sequence"/>
</dbReference>
<evidence type="ECO:0000256" key="3">
    <source>
        <dbReference type="ARBA" id="ARBA00023295"/>
    </source>
</evidence>
<evidence type="ECO:0000256" key="2">
    <source>
        <dbReference type="ARBA" id="ARBA00022801"/>
    </source>
</evidence>
<dbReference type="InterPro" id="IPR006626">
    <property type="entry name" value="PbH1"/>
</dbReference>
<dbReference type="EMBL" id="PDOE01000002">
    <property type="protein sequence ID" value="RKL68163.1"/>
    <property type="molecule type" value="Genomic_DNA"/>
</dbReference>
<dbReference type="Pfam" id="PF00295">
    <property type="entry name" value="Glyco_hydro_28"/>
    <property type="match status" value="1"/>
</dbReference>
<sequence>MDVIDGMTKDQPFQVTLPSIPEREVMITSFGGKGDGSFDNTEAFARAVADCQLHGGGTIKVPAGIWKTGPITFTNQMRLDLVQHAVIQFSDDPKHYPLIESSFEGERVYRCQSPLNGEKISDIEITGLGVIDGAGQDWRYVKRFKMSEMQWETLVNSGGVVTEDEQEWWPSIEALHGKEHIHQLRLQNADKSEYEKIKHFLRPSLLSFRSCERIKLSGVTFQNSPAWNVHPLESNDILIDGVTIRNPWYSQNGDGLDIESCKRVIIQNTVFDVGDDAICMKSGKGKWARELGIPTELVEVKGCKVYSGHGGFVIGSEMSGGVKDVYVHDCDFYGTDSGLRFKSSRGRGGVVERIQIERIQMMDIKEDAITFQMHYSNNGEKVGETTEAVTEETPVFSDIHLKKVTCIGAKRPIVIHGLPEQPITNLIFEKIYVESEQALEIHNCDNLVLLQTEILNRDKKDPVFVNCQFGVKE</sequence>
<comment type="similarity">
    <text evidence="1 4">Belongs to the glycosyl hydrolase 28 family.</text>
</comment>
<dbReference type="OrthoDB" id="9795222at2"/>
<evidence type="ECO:0000256" key="1">
    <source>
        <dbReference type="ARBA" id="ARBA00008834"/>
    </source>
</evidence>
<dbReference type="GO" id="GO:0005975">
    <property type="term" value="P:carbohydrate metabolic process"/>
    <property type="evidence" value="ECO:0007669"/>
    <property type="project" value="InterPro"/>
</dbReference>
<gene>
    <name evidence="5" type="ORF">CR203_06665</name>
</gene>
<accession>A0A3A9KEV2</accession>
<dbReference type="SMART" id="SM00710">
    <property type="entry name" value="PbH1"/>
    <property type="match status" value="4"/>
</dbReference>
<dbReference type="InterPro" id="IPR011050">
    <property type="entry name" value="Pectin_lyase_fold/virulence"/>
</dbReference>
<evidence type="ECO:0000313" key="5">
    <source>
        <dbReference type="EMBL" id="RKL68163.1"/>
    </source>
</evidence>
<dbReference type="InterPro" id="IPR000743">
    <property type="entry name" value="Glyco_hydro_28"/>
</dbReference>
<comment type="caution">
    <text evidence="5">The sequence shown here is derived from an EMBL/GenBank/DDBJ whole genome shotgun (WGS) entry which is preliminary data.</text>
</comment>
<dbReference type="InterPro" id="IPR012334">
    <property type="entry name" value="Pectin_lyas_fold"/>
</dbReference>
<reference evidence="5 6" key="1">
    <citation type="submission" date="2017-10" db="EMBL/GenBank/DDBJ databases">
        <title>Bacillus sp. nov., a halophilic bacterium isolated from a Keqin Lake.</title>
        <authorList>
            <person name="Wang H."/>
        </authorList>
    </citation>
    <scope>NUCLEOTIDE SEQUENCE [LARGE SCALE GENOMIC DNA]</scope>
    <source>
        <strain evidence="5 6">KCTC 13187</strain>
    </source>
</reference>
<keyword evidence="6" id="KW-1185">Reference proteome</keyword>
<dbReference type="PROSITE" id="PS00502">
    <property type="entry name" value="POLYGALACTURONASE"/>
    <property type="match status" value="1"/>
</dbReference>
<dbReference type="GO" id="GO:0004650">
    <property type="term" value="F:polygalacturonase activity"/>
    <property type="evidence" value="ECO:0007669"/>
    <property type="project" value="InterPro"/>
</dbReference>
<proteinExistence type="inferred from homology"/>
<dbReference type="SUPFAM" id="SSF51126">
    <property type="entry name" value="Pectin lyase-like"/>
    <property type="match status" value="1"/>
</dbReference>
<protein>
    <submittedName>
        <fullName evidence="5">Glycoside hydrolase</fullName>
    </submittedName>
</protein>
<evidence type="ECO:0000256" key="4">
    <source>
        <dbReference type="RuleBase" id="RU361169"/>
    </source>
</evidence>
<dbReference type="PANTHER" id="PTHR31339">
    <property type="entry name" value="PECTIN LYASE-RELATED"/>
    <property type="match status" value="1"/>
</dbReference>
<dbReference type="RefSeq" id="WP_110938503.1">
    <property type="nucleotide sequence ID" value="NZ_KZ614147.1"/>
</dbReference>
<keyword evidence="2 4" id="KW-0378">Hydrolase</keyword>
<dbReference type="InterPro" id="IPR051801">
    <property type="entry name" value="GH28_Enzymes"/>
</dbReference>
<dbReference type="AlphaFoldDB" id="A0A3A9KEV2"/>
<keyword evidence="3 4" id="KW-0326">Glycosidase</keyword>